<evidence type="ECO:0000313" key="2">
    <source>
        <dbReference type="Proteomes" id="UP000005089"/>
    </source>
</evidence>
<reference evidence="1 2" key="1">
    <citation type="submission" date="2009-02" db="EMBL/GenBank/DDBJ databases">
        <title>The Genome Sequence of Oxalobacter formigenes OXCC13.</title>
        <authorList>
            <consortium name="The Broad Institute Genome Sequencing Platform"/>
            <person name="Ward D."/>
            <person name="Young S.K."/>
            <person name="Kodira C.D."/>
            <person name="Zeng Q."/>
            <person name="Koehrsen M."/>
            <person name="Alvarado L."/>
            <person name="Berlin A."/>
            <person name="Borenstein D."/>
            <person name="Chen Z."/>
            <person name="Engels R."/>
            <person name="Freedman E."/>
            <person name="Gellesch M."/>
            <person name="Goldberg J."/>
            <person name="Griggs A."/>
            <person name="Gujja S."/>
            <person name="Heiman D."/>
            <person name="Hepburn T."/>
            <person name="Howarth C."/>
            <person name="Jen D."/>
            <person name="Larson L."/>
            <person name="Lewis B."/>
            <person name="Mehta T."/>
            <person name="Park D."/>
            <person name="Pearson M."/>
            <person name="Roberts A."/>
            <person name="Saif S."/>
            <person name="Shea T."/>
            <person name="Shenoy N."/>
            <person name="Sisk P."/>
            <person name="Stolte C."/>
            <person name="Sykes S."/>
            <person name="Walk T."/>
            <person name="White J."/>
            <person name="Yandava C."/>
            <person name="Allison M.J."/>
            <person name="Lander E."/>
            <person name="Nusbaum C."/>
            <person name="Galagan J."/>
            <person name="Birren B."/>
        </authorList>
    </citation>
    <scope>NUCLEOTIDE SEQUENCE [LARGE SCALE GENOMIC DNA]</scope>
    <source>
        <strain evidence="1 2">OXCC13</strain>
    </source>
</reference>
<dbReference type="EMBL" id="GG658170">
    <property type="protein sequence ID" value="EEO29720.1"/>
    <property type="molecule type" value="Genomic_DNA"/>
</dbReference>
<name>C3X944_OXAFO</name>
<evidence type="ECO:0008006" key="3">
    <source>
        <dbReference type="Google" id="ProtNLM"/>
    </source>
</evidence>
<keyword evidence="2" id="KW-1185">Reference proteome</keyword>
<protein>
    <recommendedName>
        <fullName evidence="3">OmpH family outer membrane protein</fullName>
    </recommendedName>
</protein>
<evidence type="ECO:0000313" key="1">
    <source>
        <dbReference type="EMBL" id="EEO29720.1"/>
    </source>
</evidence>
<dbReference type="Proteomes" id="UP000005089">
    <property type="component" value="Unassembled WGS sequence"/>
</dbReference>
<dbReference type="GeneID" id="77135341"/>
<dbReference type="HOGENOM" id="CLU_1561380_0_0_4"/>
<gene>
    <name evidence="1" type="ORF">OFBG_00748</name>
</gene>
<accession>C3X944</accession>
<organism evidence="1 2">
    <name type="scientific">Oxalobacter formigenes OXCC13</name>
    <dbReference type="NCBI Taxonomy" id="556269"/>
    <lineage>
        <taxon>Bacteria</taxon>
        <taxon>Pseudomonadati</taxon>
        <taxon>Pseudomonadota</taxon>
        <taxon>Betaproteobacteria</taxon>
        <taxon>Burkholderiales</taxon>
        <taxon>Oxalobacteraceae</taxon>
        <taxon>Oxalobacter</taxon>
    </lineage>
</organism>
<proteinExistence type="predicted"/>
<dbReference type="AlphaFoldDB" id="C3X944"/>
<dbReference type="RefSeq" id="WP_005880418.1">
    <property type="nucleotide sequence ID" value="NZ_CP019430.1"/>
</dbReference>
<dbReference type="OrthoDB" id="9923141at2"/>
<sequence>MKRMGLMLAVAAVLIPVACKAIKKHRETTRKPVVVLDMEALAERSLPGRAAAQYIKTVQTILHRGIDDVRTMYRGRENTPEGARAIAQAQSFYQQQMALYQKKLDNEIGDIVSAAVRSWLKKNRGVAAVVPADDTLGYNKHADVTRQIMVEVDWYKPSFPPMPRVRINKTPA</sequence>